<dbReference type="AlphaFoldDB" id="A0A072PQZ7"/>
<dbReference type="Proteomes" id="UP000027920">
    <property type="component" value="Unassembled WGS sequence"/>
</dbReference>
<dbReference type="VEuPathDB" id="FungiDB:A1O9_00517"/>
<accession>A0A072PQZ7</accession>
<dbReference type="GeneID" id="25275468"/>
<reference evidence="1 2" key="1">
    <citation type="submission" date="2013-03" db="EMBL/GenBank/DDBJ databases">
        <title>The Genome Sequence of Exophiala aquamarina CBS 119918.</title>
        <authorList>
            <consortium name="The Broad Institute Genomics Platform"/>
            <person name="Cuomo C."/>
            <person name="de Hoog S."/>
            <person name="Gorbushina A."/>
            <person name="Walker B."/>
            <person name="Young S.K."/>
            <person name="Zeng Q."/>
            <person name="Gargeya S."/>
            <person name="Fitzgerald M."/>
            <person name="Haas B."/>
            <person name="Abouelleil A."/>
            <person name="Allen A.W."/>
            <person name="Alvarado L."/>
            <person name="Arachchi H.M."/>
            <person name="Berlin A.M."/>
            <person name="Chapman S.B."/>
            <person name="Gainer-Dewar J."/>
            <person name="Goldberg J."/>
            <person name="Griggs A."/>
            <person name="Gujja S."/>
            <person name="Hansen M."/>
            <person name="Howarth C."/>
            <person name="Imamovic A."/>
            <person name="Ireland A."/>
            <person name="Larimer J."/>
            <person name="McCowan C."/>
            <person name="Murphy C."/>
            <person name="Pearson M."/>
            <person name="Poon T.W."/>
            <person name="Priest M."/>
            <person name="Roberts A."/>
            <person name="Saif S."/>
            <person name="Shea T."/>
            <person name="Sisk P."/>
            <person name="Sykes S."/>
            <person name="Wortman J."/>
            <person name="Nusbaum C."/>
            <person name="Birren B."/>
        </authorList>
    </citation>
    <scope>NUCLEOTIDE SEQUENCE [LARGE SCALE GENOMIC DNA]</scope>
    <source>
        <strain evidence="1 2">CBS 119918</strain>
    </source>
</reference>
<name>A0A072PQZ7_9EURO</name>
<sequence length="88" mass="10076">NKRELVLVQMIHILLIETDLFENNIETNIADRKDQKQKIRHFATAVATLWAGIFNKGKHIFDVVNISGASLSKYSESMERVYTPTDQA</sequence>
<dbReference type="STRING" id="1182545.A0A072PQZ7"/>
<feature type="non-terminal residue" evidence="1">
    <location>
        <position position="88"/>
    </location>
</feature>
<dbReference type="RefSeq" id="XP_013265134.1">
    <property type="nucleotide sequence ID" value="XM_013409680.1"/>
</dbReference>
<gene>
    <name evidence="1" type="ORF">A1O9_00517</name>
</gene>
<keyword evidence="2" id="KW-1185">Reference proteome</keyword>
<dbReference type="EMBL" id="AMGV01000001">
    <property type="protein sequence ID" value="KEF62544.1"/>
    <property type="molecule type" value="Genomic_DNA"/>
</dbReference>
<dbReference type="HOGENOM" id="CLU_2474927_0_0_1"/>
<organism evidence="1 2">
    <name type="scientific">Exophiala aquamarina CBS 119918</name>
    <dbReference type="NCBI Taxonomy" id="1182545"/>
    <lineage>
        <taxon>Eukaryota</taxon>
        <taxon>Fungi</taxon>
        <taxon>Dikarya</taxon>
        <taxon>Ascomycota</taxon>
        <taxon>Pezizomycotina</taxon>
        <taxon>Eurotiomycetes</taxon>
        <taxon>Chaetothyriomycetidae</taxon>
        <taxon>Chaetothyriales</taxon>
        <taxon>Herpotrichiellaceae</taxon>
        <taxon>Exophiala</taxon>
    </lineage>
</organism>
<evidence type="ECO:0000313" key="2">
    <source>
        <dbReference type="Proteomes" id="UP000027920"/>
    </source>
</evidence>
<comment type="caution">
    <text evidence="1">The sequence shown here is derived from an EMBL/GenBank/DDBJ whole genome shotgun (WGS) entry which is preliminary data.</text>
</comment>
<protein>
    <submittedName>
        <fullName evidence="1">Uncharacterized protein</fullName>
    </submittedName>
</protein>
<feature type="non-terminal residue" evidence="1">
    <location>
        <position position="1"/>
    </location>
</feature>
<evidence type="ECO:0000313" key="1">
    <source>
        <dbReference type="EMBL" id="KEF62544.1"/>
    </source>
</evidence>
<proteinExistence type="predicted"/>